<dbReference type="PANTHER" id="PTHR12526">
    <property type="entry name" value="GLYCOSYLTRANSFERASE"/>
    <property type="match status" value="1"/>
</dbReference>
<name>A0A0G1D3H9_9BACT</name>
<feature type="domain" description="Spore protein YkvP/CgeB glycosyl transferase-like" evidence="3">
    <location>
        <begin position="221"/>
        <end position="325"/>
    </location>
</feature>
<dbReference type="PANTHER" id="PTHR12526:SF629">
    <property type="entry name" value="TEICHURONIC ACID BIOSYNTHESIS GLYCOSYLTRANSFERASE TUAH-RELATED"/>
    <property type="match status" value="1"/>
</dbReference>
<organism evidence="4 5">
    <name type="scientific">Candidatus Magasanikbacteria bacterium GW2011_GWA2_42_32</name>
    <dbReference type="NCBI Taxonomy" id="1619039"/>
    <lineage>
        <taxon>Bacteria</taxon>
        <taxon>Candidatus Magasanikiibacteriota</taxon>
    </lineage>
</organism>
<evidence type="ECO:0000259" key="3">
    <source>
        <dbReference type="Pfam" id="PF13524"/>
    </source>
</evidence>
<evidence type="ECO:0000256" key="1">
    <source>
        <dbReference type="ARBA" id="ARBA00022676"/>
    </source>
</evidence>
<comment type="caution">
    <text evidence="4">The sequence shown here is derived from an EMBL/GenBank/DDBJ whole genome shotgun (WGS) entry which is preliminary data.</text>
</comment>
<evidence type="ECO:0000313" key="4">
    <source>
        <dbReference type="EMBL" id="KKS56558.1"/>
    </source>
</evidence>
<keyword evidence="1" id="KW-0328">Glycosyltransferase</keyword>
<dbReference type="SUPFAM" id="SSF53756">
    <property type="entry name" value="UDP-Glycosyltransferase/glycogen phosphorylase"/>
    <property type="match status" value="1"/>
</dbReference>
<keyword evidence="2" id="KW-0808">Transferase</keyword>
<dbReference type="Proteomes" id="UP000034837">
    <property type="component" value="Unassembled WGS sequence"/>
</dbReference>
<proteinExistence type="predicted"/>
<dbReference type="GO" id="GO:0016757">
    <property type="term" value="F:glycosyltransferase activity"/>
    <property type="evidence" value="ECO:0007669"/>
    <property type="project" value="UniProtKB-KW"/>
</dbReference>
<sequence length="339" mass="40172">MKKLKAFGMPWHLAHNYEILKFPEIEWDWLIQHRRQYGLKARGDIVKQFNVNWVTHYEPGKYDFALLHFDQQCFEPTLWEKGKGSLYRELNEVIQDIPKIVICHGTPYYPERFPAKNEFGEDCDGISQELIELAKKEIKGNYVITNSKKAAEQWGFGTPIWHGLNPQEWWDLPKEPRVVTMIGPGGLDKYYDRTFMQAIRDYLLEEGIYHCHITVDWIANNWDEYRNFLGRSLLYLNPTRESPMPRSRTEAMLSGCCILTTPHQDADQFIKHGENGFIIQRNPMHVVELVKFLLENYDEAIKIGQKGKETAQQLFNWDHYHQKWIDFIEKTIKDFNSKK</sequence>
<reference evidence="4 5" key="1">
    <citation type="journal article" date="2015" name="Nature">
        <title>rRNA introns, odd ribosomes, and small enigmatic genomes across a large radiation of phyla.</title>
        <authorList>
            <person name="Brown C.T."/>
            <person name="Hug L.A."/>
            <person name="Thomas B.C."/>
            <person name="Sharon I."/>
            <person name="Castelle C.J."/>
            <person name="Singh A."/>
            <person name="Wilkins M.J."/>
            <person name="Williams K.H."/>
            <person name="Banfield J.F."/>
        </authorList>
    </citation>
    <scope>NUCLEOTIDE SEQUENCE [LARGE SCALE GENOMIC DNA]</scope>
</reference>
<dbReference type="AlphaFoldDB" id="A0A0G1D3H9"/>
<accession>A0A0G1D3H9</accession>
<evidence type="ECO:0000256" key="2">
    <source>
        <dbReference type="ARBA" id="ARBA00022679"/>
    </source>
</evidence>
<gene>
    <name evidence="4" type="ORF">UV20_C0009G0037</name>
</gene>
<dbReference type="InterPro" id="IPR055259">
    <property type="entry name" value="YkvP/CgeB_Glyco_trans-like"/>
</dbReference>
<evidence type="ECO:0000313" key="5">
    <source>
        <dbReference type="Proteomes" id="UP000034837"/>
    </source>
</evidence>
<protein>
    <recommendedName>
        <fullName evidence="3">Spore protein YkvP/CgeB glycosyl transferase-like domain-containing protein</fullName>
    </recommendedName>
</protein>
<dbReference type="Pfam" id="PF13524">
    <property type="entry name" value="Glyco_trans_1_2"/>
    <property type="match status" value="1"/>
</dbReference>
<dbReference type="Gene3D" id="3.40.50.2000">
    <property type="entry name" value="Glycogen Phosphorylase B"/>
    <property type="match status" value="1"/>
</dbReference>
<dbReference type="EMBL" id="LCDO01000009">
    <property type="protein sequence ID" value="KKS56558.1"/>
    <property type="molecule type" value="Genomic_DNA"/>
</dbReference>